<evidence type="ECO:0000313" key="2">
    <source>
        <dbReference type="Proteomes" id="UP000593561"/>
    </source>
</evidence>
<keyword evidence="2" id="KW-1185">Reference proteome</keyword>
<gene>
    <name evidence="1" type="ORF">Godav_003422</name>
</gene>
<reference evidence="1 2" key="1">
    <citation type="journal article" date="2019" name="Genome Biol. Evol.">
        <title>Insights into the evolution of the New World diploid cottons (Gossypium, subgenus Houzingenia) based on genome sequencing.</title>
        <authorList>
            <person name="Grover C.E."/>
            <person name="Arick M.A. 2nd"/>
            <person name="Thrash A."/>
            <person name="Conover J.L."/>
            <person name="Sanders W.S."/>
            <person name="Peterson D.G."/>
            <person name="Frelichowski J.E."/>
            <person name="Scheffler J.A."/>
            <person name="Scheffler B.E."/>
            <person name="Wendel J.F."/>
        </authorList>
    </citation>
    <scope>NUCLEOTIDE SEQUENCE [LARGE SCALE GENOMIC DNA]</scope>
    <source>
        <strain evidence="1">27</strain>
        <tissue evidence="1">Leaf</tissue>
    </source>
</reference>
<comment type="caution">
    <text evidence="1">The sequence shown here is derived from an EMBL/GenBank/DDBJ whole genome shotgun (WGS) entry which is preliminary data.</text>
</comment>
<name>A0A7J8SHT6_GOSDV</name>
<dbReference type="AlphaFoldDB" id="A0A7J8SHT6"/>
<evidence type="ECO:0000313" key="1">
    <source>
        <dbReference type="EMBL" id="MBA0625641.1"/>
    </source>
</evidence>
<protein>
    <submittedName>
        <fullName evidence="1">Uncharacterized protein</fullName>
    </submittedName>
</protein>
<sequence>MLVSGIETPMKSATLRLESRKGKSSLLTQRVRLP</sequence>
<dbReference type="EMBL" id="JABFAC010000010">
    <property type="protein sequence ID" value="MBA0625641.1"/>
    <property type="molecule type" value="Genomic_DNA"/>
</dbReference>
<organism evidence="1 2">
    <name type="scientific">Gossypium davidsonii</name>
    <name type="common">Davidson's cotton</name>
    <name type="synonym">Gossypium klotzschianum subsp. davidsonii</name>
    <dbReference type="NCBI Taxonomy" id="34287"/>
    <lineage>
        <taxon>Eukaryota</taxon>
        <taxon>Viridiplantae</taxon>
        <taxon>Streptophyta</taxon>
        <taxon>Embryophyta</taxon>
        <taxon>Tracheophyta</taxon>
        <taxon>Spermatophyta</taxon>
        <taxon>Magnoliopsida</taxon>
        <taxon>eudicotyledons</taxon>
        <taxon>Gunneridae</taxon>
        <taxon>Pentapetalae</taxon>
        <taxon>rosids</taxon>
        <taxon>malvids</taxon>
        <taxon>Malvales</taxon>
        <taxon>Malvaceae</taxon>
        <taxon>Malvoideae</taxon>
        <taxon>Gossypium</taxon>
    </lineage>
</organism>
<accession>A0A7J8SHT6</accession>
<dbReference type="Proteomes" id="UP000593561">
    <property type="component" value="Unassembled WGS sequence"/>
</dbReference>
<proteinExistence type="predicted"/>